<geneLocation type="plasmid" evidence="1 2">
    <name>pBM600</name>
</geneLocation>
<accession>D5E413</accession>
<sequence>MQHIYKGQTFYTSSFHLDPEKNPLYQGCMKNCLVKKSILPENPCLGEQGFFFVGDYKRGCNKKTTLVCQNELKLKIRYFI</sequence>
<dbReference type="AlphaFoldDB" id="D5E413"/>
<name>D5E413_PRIM1</name>
<reference evidence="1 2" key="1">
    <citation type="journal article" date="2011" name="J. Bacteriol.">
        <title>Genome sequences of the biotechnologically important Bacillus megaterium strains QM B1551 and DSM319.</title>
        <authorList>
            <person name="Eppinger M."/>
            <person name="Bunk B."/>
            <person name="Johns M.A."/>
            <person name="Edirisinghe J.N."/>
            <person name="Kutumbaka K.K."/>
            <person name="Koenig S.S."/>
            <person name="Huot Creasy H."/>
            <person name="Rosovitz M.J."/>
            <person name="Riley D.R."/>
            <person name="Daugherty S."/>
            <person name="Martin M."/>
            <person name="Elbourne L.D."/>
            <person name="Paulsen I."/>
            <person name="Biedendieck R."/>
            <person name="Braun C."/>
            <person name="Grayburn S."/>
            <person name="Dhingra S."/>
            <person name="Lukyanchuk V."/>
            <person name="Ball B."/>
            <person name="Ul-Qamar R."/>
            <person name="Seibel J."/>
            <person name="Bremer E."/>
            <person name="Jahn D."/>
            <person name="Ravel J."/>
            <person name="Vary P.S."/>
        </authorList>
    </citation>
    <scope>NUCLEOTIDE SEQUENCE [LARGE SCALE GENOMIC DNA]</scope>
    <source>
        <strain evidence="2">ATCC 12872 / QMB1551</strain>
        <plasmid evidence="1">pBM600</plasmid>
    </source>
</reference>
<keyword evidence="2" id="KW-1185">Reference proteome</keyword>
<protein>
    <submittedName>
        <fullName evidence="1">Uncharacterized protein</fullName>
    </submittedName>
</protein>
<dbReference type="Proteomes" id="UP000000935">
    <property type="component" value="Plasmid pBM600"/>
</dbReference>
<evidence type="ECO:0000313" key="2">
    <source>
        <dbReference type="Proteomes" id="UP000000935"/>
    </source>
</evidence>
<dbReference type="EMBL" id="CP001989">
    <property type="protein sequence ID" value="ADE72538.1"/>
    <property type="molecule type" value="Genomic_DNA"/>
</dbReference>
<keyword evidence="1" id="KW-0614">Plasmid</keyword>
<gene>
    <name evidence="1" type="ordered locus">BMQ_pBM60107</name>
</gene>
<dbReference type="KEGG" id="bmq:BMQ_pBM60107"/>
<dbReference type="HOGENOM" id="CLU_2582402_0_0_9"/>
<organism evidence="1 2">
    <name type="scientific">Priestia megaterium (strain ATCC 12872 / QMB1551)</name>
    <name type="common">Bacillus megaterium</name>
    <dbReference type="NCBI Taxonomy" id="545693"/>
    <lineage>
        <taxon>Bacteria</taxon>
        <taxon>Bacillati</taxon>
        <taxon>Bacillota</taxon>
        <taxon>Bacilli</taxon>
        <taxon>Bacillales</taxon>
        <taxon>Bacillaceae</taxon>
        <taxon>Priestia</taxon>
    </lineage>
</organism>
<evidence type="ECO:0000313" key="1">
    <source>
        <dbReference type="EMBL" id="ADE72538.1"/>
    </source>
</evidence>
<proteinExistence type="predicted"/>